<dbReference type="InterPro" id="IPR054267">
    <property type="entry name" value="DUF6998"/>
</dbReference>
<evidence type="ECO:0000313" key="2">
    <source>
        <dbReference type="EMBL" id="SEC00485.1"/>
    </source>
</evidence>
<comment type="caution">
    <text evidence="2">The sequence shown here is derived from an EMBL/GenBank/DDBJ whole genome shotgun (WGS) entry which is preliminary data.</text>
</comment>
<evidence type="ECO:0000259" key="1">
    <source>
        <dbReference type="Pfam" id="PF22522"/>
    </source>
</evidence>
<protein>
    <recommendedName>
        <fullName evidence="1">DUF6998 domain-containing protein</fullName>
    </recommendedName>
</protein>
<accession>A0ABY0XRS2</accession>
<dbReference type="RefSeq" id="WP_090463469.1">
    <property type="nucleotide sequence ID" value="NZ_FNRV01000001.1"/>
</dbReference>
<dbReference type="EMBL" id="FNRV01000001">
    <property type="protein sequence ID" value="SEC00485.1"/>
    <property type="molecule type" value="Genomic_DNA"/>
</dbReference>
<feature type="domain" description="DUF6998" evidence="1">
    <location>
        <begin position="36"/>
        <end position="125"/>
    </location>
</feature>
<sequence>MNLTSMQTKDLLKLQSDVIGELRNRGILRTMNNPTGDYAEWLVASALGLKLANNSAAGHDAESETGKKIQIKARRVNPTNKSRQLGVIRNLEKNDFDELVAVVFNESYEVVEAVSIPHSVIAEYSTYRQHVNGHILHLRGALISDNRVRSIRAELSAYSDALTLLTEAAEADTLA</sequence>
<dbReference type="Pfam" id="PF22522">
    <property type="entry name" value="DUF6998"/>
    <property type="match status" value="1"/>
</dbReference>
<name>A0ABY0XRS2_9PSED</name>
<reference evidence="2 3" key="1">
    <citation type="submission" date="2016-10" db="EMBL/GenBank/DDBJ databases">
        <authorList>
            <person name="Varghese N."/>
            <person name="Submissions S."/>
        </authorList>
    </citation>
    <scope>NUCLEOTIDE SEQUENCE [LARGE SCALE GENOMIC DNA]</scope>
    <source>
        <strain evidence="2 3">DSM 18327</strain>
    </source>
</reference>
<keyword evidence="3" id="KW-1185">Reference proteome</keyword>
<evidence type="ECO:0000313" key="3">
    <source>
        <dbReference type="Proteomes" id="UP000199665"/>
    </source>
</evidence>
<gene>
    <name evidence="2" type="ORF">SAMN05216205_1211</name>
</gene>
<dbReference type="Proteomes" id="UP000199665">
    <property type="component" value="Unassembled WGS sequence"/>
</dbReference>
<proteinExistence type="predicted"/>
<organism evidence="2 3">
    <name type="scientific">Pseudomonas mohnii</name>
    <dbReference type="NCBI Taxonomy" id="395600"/>
    <lineage>
        <taxon>Bacteria</taxon>
        <taxon>Pseudomonadati</taxon>
        <taxon>Pseudomonadota</taxon>
        <taxon>Gammaproteobacteria</taxon>
        <taxon>Pseudomonadales</taxon>
        <taxon>Pseudomonadaceae</taxon>
        <taxon>Pseudomonas</taxon>
    </lineage>
</organism>